<keyword evidence="6 12" id="KW-0547">Nucleotide-binding</keyword>
<comment type="caution">
    <text evidence="18">The sequence shown here is derived from an EMBL/GenBank/DDBJ whole genome shotgun (WGS) entry which is preliminary data.</text>
</comment>
<evidence type="ECO:0000313" key="18">
    <source>
        <dbReference type="EMBL" id="KAJ6219329.1"/>
    </source>
</evidence>
<evidence type="ECO:0000256" key="12">
    <source>
        <dbReference type="PIRNR" id="PIRNR001589"/>
    </source>
</evidence>
<dbReference type="InterPro" id="IPR006426">
    <property type="entry name" value="Asn_synth_AEB"/>
</dbReference>
<comment type="catalytic activity">
    <reaction evidence="11">
        <text>L-aspartate + L-glutamine + ATP + H2O = L-asparagine + L-glutamate + AMP + diphosphate + H(+)</text>
        <dbReference type="Rhea" id="RHEA:12228"/>
        <dbReference type="ChEBI" id="CHEBI:15377"/>
        <dbReference type="ChEBI" id="CHEBI:15378"/>
        <dbReference type="ChEBI" id="CHEBI:29985"/>
        <dbReference type="ChEBI" id="CHEBI:29991"/>
        <dbReference type="ChEBI" id="CHEBI:30616"/>
        <dbReference type="ChEBI" id="CHEBI:33019"/>
        <dbReference type="ChEBI" id="CHEBI:58048"/>
        <dbReference type="ChEBI" id="CHEBI:58359"/>
        <dbReference type="ChEBI" id="CHEBI:456215"/>
        <dbReference type="EC" id="6.3.5.4"/>
    </reaction>
</comment>
<dbReference type="CDD" id="cd01991">
    <property type="entry name" value="Asn_synthase_B_C"/>
    <property type="match status" value="1"/>
</dbReference>
<keyword evidence="7 12" id="KW-0067">ATP-binding</keyword>
<dbReference type="OrthoDB" id="409189at2759"/>
<dbReference type="Pfam" id="PF00733">
    <property type="entry name" value="Asn_synthase"/>
    <property type="match status" value="1"/>
</dbReference>
<feature type="binding site" evidence="14">
    <location>
        <position position="318"/>
    </location>
    <ligand>
        <name>ATP</name>
        <dbReference type="ChEBI" id="CHEBI:30616"/>
    </ligand>
</feature>
<dbReference type="PANTHER" id="PTHR11772">
    <property type="entry name" value="ASPARAGINE SYNTHETASE"/>
    <property type="match status" value="1"/>
</dbReference>
<dbReference type="Gene3D" id="3.60.20.10">
    <property type="entry name" value="Glutamine Phosphoribosylpyrophosphate, subunit 1, domain 1"/>
    <property type="match status" value="1"/>
</dbReference>
<evidence type="ECO:0000256" key="7">
    <source>
        <dbReference type="ARBA" id="ARBA00022840"/>
    </source>
</evidence>
<protein>
    <recommendedName>
        <fullName evidence="3">Asparagine synthetase [glutamine-hydrolyzing]</fullName>
        <ecNumber evidence="2">6.3.5.4</ecNumber>
    </recommendedName>
    <alternativeName>
        <fullName evidence="10">Glutamine-dependent asparagine synthetase</fullName>
    </alternativeName>
</protein>
<keyword evidence="5 13" id="KW-0028">Amino-acid biosynthesis</keyword>
<feature type="region of interest" description="Disordered" evidence="16">
    <location>
        <begin position="264"/>
        <end position="304"/>
    </location>
</feature>
<dbReference type="Proteomes" id="UP001142055">
    <property type="component" value="Chromosome 2"/>
</dbReference>
<dbReference type="PANTHER" id="PTHR11772:SF2">
    <property type="entry name" value="ASPARAGINE SYNTHETASE [GLUTAMINE-HYDROLYZING]"/>
    <property type="match status" value="1"/>
</dbReference>
<dbReference type="GO" id="GO:0004066">
    <property type="term" value="F:asparagine synthase (glutamine-hydrolyzing) activity"/>
    <property type="evidence" value="ECO:0007669"/>
    <property type="project" value="UniProtKB-EC"/>
</dbReference>
<dbReference type="Pfam" id="PF13537">
    <property type="entry name" value="GATase_7"/>
    <property type="match status" value="1"/>
</dbReference>
<comment type="pathway">
    <text evidence="1">Amino-acid biosynthesis; L-asparagine biosynthesis; L-asparagine from L-aspartate (L-Gln route): step 1/1.</text>
</comment>
<evidence type="ECO:0000256" key="10">
    <source>
        <dbReference type="ARBA" id="ARBA00030234"/>
    </source>
</evidence>
<feature type="compositionally biased region" description="Polar residues" evidence="16">
    <location>
        <begin position="282"/>
        <end position="294"/>
    </location>
</feature>
<evidence type="ECO:0000313" key="19">
    <source>
        <dbReference type="Proteomes" id="UP001142055"/>
    </source>
</evidence>
<dbReference type="GO" id="GO:0005524">
    <property type="term" value="F:ATP binding"/>
    <property type="evidence" value="ECO:0007669"/>
    <property type="project" value="UniProtKB-KW"/>
</dbReference>
<keyword evidence="9 13" id="KW-0315">Glutamine amidotransferase</keyword>
<dbReference type="InterPro" id="IPR033738">
    <property type="entry name" value="AsnB_N"/>
</dbReference>
<feature type="active site" description="For GATase activity" evidence="13">
    <location>
        <position position="2"/>
    </location>
</feature>
<evidence type="ECO:0000256" key="14">
    <source>
        <dbReference type="PIRSR" id="PIRSR001589-2"/>
    </source>
</evidence>
<dbReference type="PIRSF" id="PIRSF001589">
    <property type="entry name" value="Asn_synthetase_glu-h"/>
    <property type="match status" value="1"/>
</dbReference>
<dbReference type="EC" id="6.3.5.4" evidence="2"/>
<dbReference type="PROSITE" id="PS51278">
    <property type="entry name" value="GATASE_TYPE_2"/>
    <property type="match status" value="1"/>
</dbReference>
<dbReference type="InterPro" id="IPR001962">
    <property type="entry name" value="Asn_synthase"/>
</dbReference>
<accession>A0A9Q0M5P7</accession>
<evidence type="ECO:0000256" key="15">
    <source>
        <dbReference type="PIRSR" id="PIRSR001589-3"/>
    </source>
</evidence>
<sequence>MCGIFAVLNYPTDVKCLRQKALSLSKRIRHRGPDWSGCVISGNNIFCHERLAIVGVESGAQPIISGDKSLILTVNGEIYNYKILKNKLLNQCEFVTYSDCEVIMHLYRTVGDNFVQHLDGIFSFVLYDVERKRFVAARDPIGVTTLYYGYNSSMPGAMYFASEMKCLNGTCDTILSFPPGHIYDSQTNSFVRWYQPKWWQPTTIPTTPIDYQLLRRKLIKAVKKRLMSEVPYGVLLSGGLDSSIIASIAARETKAMLRKQLEDVEDHDDEHDHDDVDGQGSMKMSDTGLKQSDNGSIGSSSGDEQTEAFWPRLHSFSIDIAAAREVANFLKTVHHEYTFTIQDGLDAVADVIYHLETYDVTTVRASTPMYLLSRKIKANGVKMVLSGEGSDEIFGGYLYFHSAPNKDAFQEEIVKRVQNLHTSDCLRANKSTMAWGLEARVPFLDLNFLDVAMTIDPNDKMCHSDRIEKYILRKAFDTSDNPEEEPFLPPNILWRQKEQFSDGVGYSWIDCLKAEAEHRIPDQEFEMAAKRWPTDTPQTKEAYWYREIFETYFPEEACTQSVVRWIPRVDWGCSTDPSGRAQKSHIQAYNVENEGA</sequence>
<keyword evidence="4" id="KW-0436">Ligase</keyword>
<dbReference type="InterPro" id="IPR014729">
    <property type="entry name" value="Rossmann-like_a/b/a_fold"/>
</dbReference>
<dbReference type="InterPro" id="IPR050795">
    <property type="entry name" value="Asn_Synthetase"/>
</dbReference>
<dbReference type="NCBIfam" id="TIGR01536">
    <property type="entry name" value="asn_synth_AEB"/>
    <property type="match status" value="1"/>
</dbReference>
<dbReference type="CDD" id="cd00712">
    <property type="entry name" value="AsnB"/>
    <property type="match status" value="1"/>
</dbReference>
<feature type="domain" description="Glutamine amidotransferase type-2" evidence="17">
    <location>
        <begin position="2"/>
        <end position="188"/>
    </location>
</feature>
<keyword evidence="19" id="KW-1185">Reference proteome</keyword>
<dbReference type="GO" id="GO:0006529">
    <property type="term" value="P:asparagine biosynthetic process"/>
    <property type="evidence" value="ECO:0007669"/>
    <property type="project" value="UniProtKB-KW"/>
</dbReference>
<dbReference type="SUPFAM" id="SSF56235">
    <property type="entry name" value="N-terminal nucleophile aminohydrolases (Ntn hydrolases)"/>
    <property type="match status" value="1"/>
</dbReference>
<gene>
    <name evidence="18" type="ORF">RDWZM_005141</name>
</gene>
<dbReference type="SUPFAM" id="SSF52402">
    <property type="entry name" value="Adenine nucleotide alpha hydrolases-like"/>
    <property type="match status" value="1"/>
</dbReference>
<evidence type="ECO:0000256" key="16">
    <source>
        <dbReference type="SAM" id="MobiDB-lite"/>
    </source>
</evidence>
<dbReference type="AlphaFoldDB" id="A0A9Q0M5P7"/>
<evidence type="ECO:0000256" key="3">
    <source>
        <dbReference type="ARBA" id="ARBA00021389"/>
    </source>
</evidence>
<feature type="binding site" evidence="14">
    <location>
        <position position="99"/>
    </location>
    <ligand>
        <name>L-glutamine</name>
        <dbReference type="ChEBI" id="CHEBI:58359"/>
    </ligand>
</feature>
<evidence type="ECO:0000256" key="5">
    <source>
        <dbReference type="ARBA" id="ARBA00022605"/>
    </source>
</evidence>
<dbReference type="EMBL" id="JAPWDV010000002">
    <property type="protein sequence ID" value="KAJ6219329.1"/>
    <property type="molecule type" value="Genomic_DNA"/>
</dbReference>
<name>A0A9Q0M5P7_BLOTA</name>
<feature type="binding site" evidence="14">
    <location>
        <begin position="386"/>
        <end position="387"/>
    </location>
    <ligand>
        <name>ATP</name>
        <dbReference type="ChEBI" id="CHEBI:30616"/>
    </ligand>
</feature>
<evidence type="ECO:0000256" key="6">
    <source>
        <dbReference type="ARBA" id="ARBA00022741"/>
    </source>
</evidence>
<keyword evidence="8 13" id="KW-0061">Asparagine biosynthesis</keyword>
<dbReference type="InterPro" id="IPR029055">
    <property type="entry name" value="Ntn_hydrolases_N"/>
</dbReference>
<dbReference type="GO" id="GO:0005829">
    <property type="term" value="C:cytosol"/>
    <property type="evidence" value="ECO:0007669"/>
    <property type="project" value="TreeGrafter"/>
</dbReference>
<reference evidence="18" key="1">
    <citation type="submission" date="2022-12" db="EMBL/GenBank/DDBJ databases">
        <title>Genome assemblies of Blomia tropicalis.</title>
        <authorList>
            <person name="Cui Y."/>
        </authorList>
    </citation>
    <scope>NUCLEOTIDE SEQUENCE</scope>
    <source>
        <tissue evidence="18">Adult mites</tissue>
    </source>
</reference>
<proteinExistence type="predicted"/>
<dbReference type="InterPro" id="IPR017932">
    <property type="entry name" value="GATase_2_dom"/>
</dbReference>
<feature type="compositionally biased region" description="Acidic residues" evidence="16">
    <location>
        <begin position="264"/>
        <end position="277"/>
    </location>
</feature>
<evidence type="ECO:0000256" key="4">
    <source>
        <dbReference type="ARBA" id="ARBA00022598"/>
    </source>
</evidence>
<feature type="binding site" evidence="14">
    <location>
        <position position="235"/>
    </location>
    <ligand>
        <name>ATP</name>
        <dbReference type="ChEBI" id="CHEBI:30616"/>
    </ligand>
</feature>
<organism evidence="18 19">
    <name type="scientific">Blomia tropicalis</name>
    <name type="common">Mite</name>
    <dbReference type="NCBI Taxonomy" id="40697"/>
    <lineage>
        <taxon>Eukaryota</taxon>
        <taxon>Metazoa</taxon>
        <taxon>Ecdysozoa</taxon>
        <taxon>Arthropoda</taxon>
        <taxon>Chelicerata</taxon>
        <taxon>Arachnida</taxon>
        <taxon>Acari</taxon>
        <taxon>Acariformes</taxon>
        <taxon>Sarcoptiformes</taxon>
        <taxon>Astigmata</taxon>
        <taxon>Glycyphagoidea</taxon>
        <taxon>Echimyopodidae</taxon>
        <taxon>Blomia</taxon>
    </lineage>
</organism>
<evidence type="ECO:0000256" key="13">
    <source>
        <dbReference type="PIRSR" id="PIRSR001589-1"/>
    </source>
</evidence>
<evidence type="ECO:0000256" key="1">
    <source>
        <dbReference type="ARBA" id="ARBA00005187"/>
    </source>
</evidence>
<dbReference type="OMA" id="QFASKHT"/>
<evidence type="ECO:0000256" key="11">
    <source>
        <dbReference type="ARBA" id="ARBA00048741"/>
    </source>
</evidence>
<dbReference type="Gene3D" id="3.40.50.620">
    <property type="entry name" value="HUPs"/>
    <property type="match status" value="1"/>
</dbReference>
<feature type="site" description="Important for beta-aspartyl-AMP intermediate formation" evidence="15">
    <location>
        <position position="388"/>
    </location>
</feature>
<evidence type="ECO:0000256" key="2">
    <source>
        <dbReference type="ARBA" id="ARBA00012737"/>
    </source>
</evidence>
<evidence type="ECO:0000259" key="17">
    <source>
        <dbReference type="PROSITE" id="PS51278"/>
    </source>
</evidence>
<evidence type="ECO:0000256" key="9">
    <source>
        <dbReference type="ARBA" id="ARBA00022962"/>
    </source>
</evidence>
<evidence type="ECO:0000256" key="8">
    <source>
        <dbReference type="ARBA" id="ARBA00022888"/>
    </source>
</evidence>